<dbReference type="Pfam" id="PF02626">
    <property type="entry name" value="CT_A_B"/>
    <property type="match status" value="1"/>
</dbReference>
<keyword evidence="1" id="KW-0547">Nucleotide-binding</keyword>
<dbReference type="Gene3D" id="2.40.100.10">
    <property type="entry name" value="Cyclophilin-like"/>
    <property type="match status" value="1"/>
</dbReference>
<dbReference type="SMART" id="SM00797">
    <property type="entry name" value="AHS2"/>
    <property type="match status" value="1"/>
</dbReference>
<evidence type="ECO:0000256" key="1">
    <source>
        <dbReference type="ARBA" id="ARBA00022741"/>
    </source>
</evidence>
<dbReference type="SUPFAM" id="SSF50891">
    <property type="entry name" value="Cyclophilin-like"/>
    <property type="match status" value="1"/>
</dbReference>
<comment type="caution">
    <text evidence="5">The sequence shown here is derived from an EMBL/GenBank/DDBJ whole genome shotgun (WGS) entry which is preliminary data.</text>
</comment>
<reference evidence="5" key="1">
    <citation type="submission" date="2023-02" db="EMBL/GenBank/DDBJ databases">
        <title>Actinokineospora globicatena NBRC 15670.</title>
        <authorList>
            <person name="Ichikawa N."/>
            <person name="Sato H."/>
            <person name="Tonouchi N."/>
        </authorList>
    </citation>
    <scope>NUCLEOTIDE SEQUENCE</scope>
    <source>
        <strain evidence="5">NBRC 15670</strain>
    </source>
</reference>
<dbReference type="RefSeq" id="WP_285610964.1">
    <property type="nucleotide sequence ID" value="NZ_BSSD01000004.1"/>
</dbReference>
<dbReference type="AlphaFoldDB" id="A0A9W6QLS2"/>
<name>A0A9W6QLS2_9PSEU</name>
<protein>
    <submittedName>
        <fullName evidence="5">Allophanate hydrolase</fullName>
    </submittedName>
</protein>
<evidence type="ECO:0000256" key="3">
    <source>
        <dbReference type="ARBA" id="ARBA00022840"/>
    </source>
</evidence>
<dbReference type="NCBIfam" id="TIGR00724">
    <property type="entry name" value="urea_amlyse_rel"/>
    <property type="match status" value="1"/>
</dbReference>
<keyword evidence="6" id="KW-1185">Reference proteome</keyword>
<accession>A0A9W6QLS2</accession>
<dbReference type="EMBL" id="BSSD01000004">
    <property type="protein sequence ID" value="GLW92381.1"/>
    <property type="molecule type" value="Genomic_DNA"/>
</dbReference>
<dbReference type="PANTHER" id="PTHR43309">
    <property type="entry name" value="5-OXOPROLINASE SUBUNIT C"/>
    <property type="match status" value="1"/>
</dbReference>
<feature type="domain" description="Carboxyltransferase" evidence="4">
    <location>
        <begin position="26"/>
        <end position="285"/>
    </location>
</feature>
<dbReference type="GO" id="GO:0005524">
    <property type="term" value="F:ATP binding"/>
    <property type="evidence" value="ECO:0007669"/>
    <property type="project" value="UniProtKB-KW"/>
</dbReference>
<dbReference type="GO" id="GO:0016787">
    <property type="term" value="F:hydrolase activity"/>
    <property type="evidence" value="ECO:0007669"/>
    <property type="project" value="UniProtKB-KW"/>
</dbReference>
<gene>
    <name evidence="5" type="ORF">Aglo03_31970</name>
</gene>
<sequence length="286" mass="28977">MSRALTVLATGPLALIEDLGRPGHAHLGVPPSGALDVPSLRLANRLAGNPEGAAGIECVLGGLAVRAGTSCTVAVTGPSVPVRVNGHLVDSHAPVHLRADDVVELGSPLVGIRNYLAVSGGITVPPQLGSRSTDVLSGIGPAPLAAGDVLPVGDPVEPPTGEDAVPPLNPVDFLTVPVVLGPRDDWFTGAGAQLAASVWSVSPESNRVGLRLLGDPLRRAPGFDGRELTSEGVVTGAIQVPANGRPVVFLADHPTTGGYPVVGVVPARHLAVLAQARPGTRIRLRG</sequence>
<evidence type="ECO:0000313" key="5">
    <source>
        <dbReference type="EMBL" id="GLW92381.1"/>
    </source>
</evidence>
<dbReference type="InterPro" id="IPR052708">
    <property type="entry name" value="PxpC"/>
</dbReference>
<evidence type="ECO:0000313" key="6">
    <source>
        <dbReference type="Proteomes" id="UP001165042"/>
    </source>
</evidence>
<dbReference type="PANTHER" id="PTHR43309:SF3">
    <property type="entry name" value="5-OXOPROLINASE SUBUNIT C"/>
    <property type="match status" value="1"/>
</dbReference>
<dbReference type="InterPro" id="IPR029000">
    <property type="entry name" value="Cyclophilin-like_dom_sf"/>
</dbReference>
<keyword evidence="3" id="KW-0067">ATP-binding</keyword>
<proteinExistence type="predicted"/>
<evidence type="ECO:0000259" key="4">
    <source>
        <dbReference type="SMART" id="SM00797"/>
    </source>
</evidence>
<keyword evidence="2 5" id="KW-0378">Hydrolase</keyword>
<dbReference type="InterPro" id="IPR003778">
    <property type="entry name" value="CT_A_B"/>
</dbReference>
<organism evidence="5 6">
    <name type="scientific">Actinokineospora globicatena</name>
    <dbReference type="NCBI Taxonomy" id="103729"/>
    <lineage>
        <taxon>Bacteria</taxon>
        <taxon>Bacillati</taxon>
        <taxon>Actinomycetota</taxon>
        <taxon>Actinomycetes</taxon>
        <taxon>Pseudonocardiales</taxon>
        <taxon>Pseudonocardiaceae</taxon>
        <taxon>Actinokineospora</taxon>
    </lineage>
</organism>
<dbReference type="Proteomes" id="UP001165042">
    <property type="component" value="Unassembled WGS sequence"/>
</dbReference>
<evidence type="ECO:0000256" key="2">
    <source>
        <dbReference type="ARBA" id="ARBA00022801"/>
    </source>
</evidence>